<accession>A0A392MWJ6</accession>
<evidence type="ECO:0000313" key="1">
    <source>
        <dbReference type="EMBL" id="MCH91673.1"/>
    </source>
</evidence>
<reference evidence="1 2" key="1">
    <citation type="journal article" date="2018" name="Front. Plant Sci.">
        <title>Red Clover (Trifolium pratense) and Zigzag Clover (T. medium) - A Picture of Genomic Similarities and Differences.</title>
        <authorList>
            <person name="Dluhosova J."/>
            <person name="Istvanek J."/>
            <person name="Nedelnik J."/>
            <person name="Repkova J."/>
        </authorList>
    </citation>
    <scope>NUCLEOTIDE SEQUENCE [LARGE SCALE GENOMIC DNA]</scope>
    <source>
        <strain evidence="2">cv. 10/8</strain>
        <tissue evidence="1">Leaf</tissue>
    </source>
</reference>
<dbReference type="Proteomes" id="UP000265520">
    <property type="component" value="Unassembled WGS sequence"/>
</dbReference>
<protein>
    <submittedName>
        <fullName evidence="1">Uncharacterized protein</fullName>
    </submittedName>
</protein>
<comment type="caution">
    <text evidence="1">The sequence shown here is derived from an EMBL/GenBank/DDBJ whole genome shotgun (WGS) entry which is preliminary data.</text>
</comment>
<organism evidence="1 2">
    <name type="scientific">Trifolium medium</name>
    <dbReference type="NCBI Taxonomy" id="97028"/>
    <lineage>
        <taxon>Eukaryota</taxon>
        <taxon>Viridiplantae</taxon>
        <taxon>Streptophyta</taxon>
        <taxon>Embryophyta</taxon>
        <taxon>Tracheophyta</taxon>
        <taxon>Spermatophyta</taxon>
        <taxon>Magnoliopsida</taxon>
        <taxon>eudicotyledons</taxon>
        <taxon>Gunneridae</taxon>
        <taxon>Pentapetalae</taxon>
        <taxon>rosids</taxon>
        <taxon>fabids</taxon>
        <taxon>Fabales</taxon>
        <taxon>Fabaceae</taxon>
        <taxon>Papilionoideae</taxon>
        <taxon>50 kb inversion clade</taxon>
        <taxon>NPAAA clade</taxon>
        <taxon>Hologalegina</taxon>
        <taxon>IRL clade</taxon>
        <taxon>Trifolieae</taxon>
        <taxon>Trifolium</taxon>
    </lineage>
</organism>
<sequence length="59" mass="6474">MLTFDGTLFHNSTFNAASVCVSIAAASLLFCSASYAEWTEKRPAEFGFHLRLSLLLLFG</sequence>
<gene>
    <name evidence="1" type="ORF">A2U01_0012602</name>
</gene>
<keyword evidence="2" id="KW-1185">Reference proteome</keyword>
<name>A0A392MWJ6_9FABA</name>
<dbReference type="EMBL" id="LXQA010020927">
    <property type="protein sequence ID" value="MCH91673.1"/>
    <property type="molecule type" value="Genomic_DNA"/>
</dbReference>
<evidence type="ECO:0000313" key="2">
    <source>
        <dbReference type="Proteomes" id="UP000265520"/>
    </source>
</evidence>
<proteinExistence type="predicted"/>
<dbReference type="AlphaFoldDB" id="A0A392MWJ6"/>